<evidence type="ECO:0008006" key="5">
    <source>
        <dbReference type="Google" id="ProtNLM"/>
    </source>
</evidence>
<feature type="compositionally biased region" description="Low complexity" evidence="1">
    <location>
        <begin position="130"/>
        <end position="151"/>
    </location>
</feature>
<evidence type="ECO:0000256" key="1">
    <source>
        <dbReference type="SAM" id="MobiDB-lite"/>
    </source>
</evidence>
<dbReference type="AlphaFoldDB" id="A0AAD2HH28"/>
<evidence type="ECO:0000313" key="4">
    <source>
        <dbReference type="Proteomes" id="UP001295794"/>
    </source>
</evidence>
<feature type="signal peptide" evidence="2">
    <location>
        <begin position="1"/>
        <end position="19"/>
    </location>
</feature>
<keyword evidence="4" id="KW-1185">Reference proteome</keyword>
<feature type="region of interest" description="Disordered" evidence="1">
    <location>
        <begin position="128"/>
        <end position="151"/>
    </location>
</feature>
<organism evidence="3 4">
    <name type="scientific">Mycena citricolor</name>
    <dbReference type="NCBI Taxonomy" id="2018698"/>
    <lineage>
        <taxon>Eukaryota</taxon>
        <taxon>Fungi</taxon>
        <taxon>Dikarya</taxon>
        <taxon>Basidiomycota</taxon>
        <taxon>Agaricomycotina</taxon>
        <taxon>Agaricomycetes</taxon>
        <taxon>Agaricomycetidae</taxon>
        <taxon>Agaricales</taxon>
        <taxon>Marasmiineae</taxon>
        <taxon>Mycenaceae</taxon>
        <taxon>Mycena</taxon>
    </lineage>
</organism>
<accession>A0AAD2HH28</accession>
<sequence length="261" mass="26014">MKFCIATASIALYIALTTAHELPSRYSLQRRGNQFVTGPCNIDSDCQQGCCAFNTGKCAGPGIAQTRDGGCGHGNKVPNCNVAAALKLGDCVAGAVNDDLSNPDIQSAAAFVAKLDGFKFTPITKGSGNAATATATKPSKTSTSKSTATGGASADKTISALAAGQSSLGFVTATCAADSDCQQGCCSFKAGTCVGPAIAQERAQDGGCGFGAPKPNCDVAKALNLSECVAGAVNGDLTSHSIQAAAAFVSILDKLPFSPAA</sequence>
<keyword evidence="2" id="KW-0732">Signal</keyword>
<evidence type="ECO:0000313" key="3">
    <source>
        <dbReference type="EMBL" id="CAK5273962.1"/>
    </source>
</evidence>
<gene>
    <name evidence="3" type="ORF">MYCIT1_LOCUS20818</name>
</gene>
<protein>
    <recommendedName>
        <fullName evidence="5">Biotrophy-associated secreted protein 2</fullName>
    </recommendedName>
</protein>
<feature type="chain" id="PRO_5041910138" description="Biotrophy-associated secreted protein 2" evidence="2">
    <location>
        <begin position="20"/>
        <end position="261"/>
    </location>
</feature>
<reference evidence="3" key="1">
    <citation type="submission" date="2023-11" db="EMBL/GenBank/DDBJ databases">
        <authorList>
            <person name="De Vega J J."/>
            <person name="De Vega J J."/>
        </authorList>
    </citation>
    <scope>NUCLEOTIDE SEQUENCE</scope>
</reference>
<name>A0AAD2HH28_9AGAR</name>
<evidence type="ECO:0000256" key="2">
    <source>
        <dbReference type="SAM" id="SignalP"/>
    </source>
</evidence>
<comment type="caution">
    <text evidence="3">The sequence shown here is derived from an EMBL/GenBank/DDBJ whole genome shotgun (WGS) entry which is preliminary data.</text>
</comment>
<proteinExistence type="predicted"/>
<dbReference type="Proteomes" id="UP001295794">
    <property type="component" value="Unassembled WGS sequence"/>
</dbReference>
<dbReference type="EMBL" id="CAVNYO010000399">
    <property type="protein sequence ID" value="CAK5273962.1"/>
    <property type="molecule type" value="Genomic_DNA"/>
</dbReference>